<dbReference type="InterPro" id="IPR038704">
    <property type="entry name" value="YEAST_sf"/>
</dbReference>
<evidence type="ECO:0000313" key="6">
    <source>
        <dbReference type="Proteomes" id="UP001562425"/>
    </source>
</evidence>
<comment type="subcellular location">
    <subcellularLocation>
        <location evidence="2">Nucleus</location>
    </subcellularLocation>
</comment>
<evidence type="ECO:0000256" key="2">
    <source>
        <dbReference type="PROSITE-ProRule" id="PRU00376"/>
    </source>
</evidence>
<feature type="compositionally biased region" description="Pro residues" evidence="3">
    <location>
        <begin position="391"/>
        <end position="400"/>
    </location>
</feature>
<dbReference type="CDD" id="cd16906">
    <property type="entry name" value="YEATS_AF-9_like"/>
    <property type="match status" value="1"/>
</dbReference>
<reference evidence="5 6" key="1">
    <citation type="submission" date="2024-05" db="EMBL/GenBank/DDBJ databases">
        <title>Culex pipiens pipiens assembly and annotation.</title>
        <authorList>
            <person name="Alout H."/>
            <person name="Durand T."/>
        </authorList>
    </citation>
    <scope>NUCLEOTIDE SEQUENCE [LARGE SCALE GENOMIC DNA]</scope>
    <source>
        <strain evidence="5">HA-2024</strain>
        <tissue evidence="5">Whole body</tissue>
    </source>
</reference>
<feature type="compositionally biased region" description="Pro residues" evidence="3">
    <location>
        <begin position="625"/>
        <end position="636"/>
    </location>
</feature>
<dbReference type="Pfam" id="PF03366">
    <property type="entry name" value="YEATS"/>
    <property type="match status" value="1"/>
</dbReference>
<dbReference type="GO" id="GO:0005634">
    <property type="term" value="C:nucleus"/>
    <property type="evidence" value="ECO:0007669"/>
    <property type="project" value="UniProtKB-SubCell"/>
</dbReference>
<dbReference type="PROSITE" id="PS51037">
    <property type="entry name" value="YEATS"/>
    <property type="match status" value="1"/>
</dbReference>
<dbReference type="PANTHER" id="PTHR47827">
    <property type="entry name" value="AHD DOMAIN-CONTAINING PROTEIN"/>
    <property type="match status" value="1"/>
</dbReference>
<feature type="compositionally biased region" description="Pro residues" evidence="3">
    <location>
        <begin position="274"/>
        <end position="286"/>
    </location>
</feature>
<gene>
    <name evidence="5" type="ORF">pipiens_005707</name>
</gene>
<accession>A0ABD1DUQ3</accession>
<organism evidence="5 6">
    <name type="scientific">Culex pipiens pipiens</name>
    <name type="common">Northern house mosquito</name>
    <dbReference type="NCBI Taxonomy" id="38569"/>
    <lineage>
        <taxon>Eukaryota</taxon>
        <taxon>Metazoa</taxon>
        <taxon>Ecdysozoa</taxon>
        <taxon>Arthropoda</taxon>
        <taxon>Hexapoda</taxon>
        <taxon>Insecta</taxon>
        <taxon>Pterygota</taxon>
        <taxon>Neoptera</taxon>
        <taxon>Endopterygota</taxon>
        <taxon>Diptera</taxon>
        <taxon>Nematocera</taxon>
        <taxon>Culicoidea</taxon>
        <taxon>Culicidae</taxon>
        <taxon>Culicinae</taxon>
        <taxon>Culicini</taxon>
        <taxon>Culex</taxon>
        <taxon>Culex</taxon>
    </lineage>
</organism>
<dbReference type="InterPro" id="IPR052790">
    <property type="entry name" value="YEATS_domain"/>
</dbReference>
<feature type="compositionally biased region" description="Polar residues" evidence="3">
    <location>
        <begin position="490"/>
        <end position="505"/>
    </location>
</feature>
<dbReference type="AlphaFoldDB" id="A0ABD1DUQ3"/>
<feature type="compositionally biased region" description="Basic and acidic residues" evidence="3">
    <location>
        <begin position="295"/>
        <end position="384"/>
    </location>
</feature>
<dbReference type="Pfam" id="PF17793">
    <property type="entry name" value="AHD"/>
    <property type="match status" value="1"/>
</dbReference>
<protein>
    <recommendedName>
        <fullName evidence="4">YEATS domain-containing protein</fullName>
    </recommendedName>
</protein>
<feature type="compositionally biased region" description="Basic residues" evidence="3">
    <location>
        <begin position="568"/>
        <end position="577"/>
    </location>
</feature>
<keyword evidence="1 2" id="KW-0539">Nucleus</keyword>
<evidence type="ECO:0000313" key="5">
    <source>
        <dbReference type="EMBL" id="KAL1403358.1"/>
    </source>
</evidence>
<feature type="compositionally biased region" description="Gly residues" evidence="3">
    <location>
        <begin position="181"/>
        <end position="191"/>
    </location>
</feature>
<feature type="compositionally biased region" description="Low complexity" evidence="3">
    <location>
        <begin position="647"/>
        <end position="666"/>
    </location>
</feature>
<feature type="compositionally biased region" description="Low complexity" evidence="3">
    <location>
        <begin position="506"/>
        <end position="519"/>
    </location>
</feature>
<sequence>MKSGKSRKNRPQSVAVCSPSVILVEFSAYRSDLLRLGDHSLSSGPPSPLRSPTMSIKVCLEIGHVAALKARATPEGYTHDWELFVRGPDGTDISHFVDKVVFNLHESFPKPKRVVKEPPYAVKEAGYAGFILPVEVYFKNKGDEPKKRAFTYDLDLQERKVQREELAFPNPSDDFKRKLLKGGGTLSGSGGMSSDYKARHSSGGGGGVSGDKSQDKKYKKSSGEADSKVQNTFANLFGTPITKGASKVSPDPKQSSSGSSTMTNSPSSKRNPSPMAPAPAAVPAPTPAASSSGSKPEEAKSSTKHGGEKEKKKDKKDKKSYDKDRSEKKDRELKKDKESHDNKPELNPGDKPKSDLIKPSRLDGVKLDSKLYSKEKKISEESSKVEAPVVQPSPPVPGPVEPSKRIDKPDSKEKDKEERKHKHKKKDKSKDKEKDRSSGSKDKKEKKEKDKSSSSKASFAPPPVPEVVSPVKPAKLPDPVKVHPPVEAQPATTAPPLQTMIKQLNENNSSDSEADSPPSLINDKDSENSNSSISDLLSGRPPSAARQPERQAVPTPPTVVVESPKPEKSHHKSKKDKVKSNSSESTKDETKKRKRKNKEAADADKEKDKKSAPPVVNPATAERSPSPPTPPPPTLMEPPTKIPKQDSGSSSAYYNNNNTASSMASPALPPPPAPAVPGSAAATMTNLSGDYMSELKDLQHKIMTLQDNNELQRVVEMIAATGCYEITSATFDFDLCALDRHTVQRLQEFFATSCSS</sequence>
<name>A0ABD1DUQ3_CULPP</name>
<dbReference type="InterPro" id="IPR040930">
    <property type="entry name" value="AF-9_AHD"/>
</dbReference>
<feature type="region of interest" description="Disordered" evidence="3">
    <location>
        <begin position="167"/>
        <end position="679"/>
    </location>
</feature>
<proteinExistence type="predicted"/>
<evidence type="ECO:0000259" key="4">
    <source>
        <dbReference type="PROSITE" id="PS51037"/>
    </source>
</evidence>
<feature type="compositionally biased region" description="Low complexity" evidence="3">
    <location>
        <begin position="255"/>
        <end position="268"/>
    </location>
</feature>
<feature type="domain" description="YEATS" evidence="4">
    <location>
        <begin position="50"/>
        <end position="182"/>
    </location>
</feature>
<dbReference type="Gene3D" id="1.20.1270.290">
    <property type="match status" value="1"/>
</dbReference>
<dbReference type="Proteomes" id="UP001562425">
    <property type="component" value="Unassembled WGS sequence"/>
</dbReference>
<dbReference type="Gene3D" id="2.60.40.1970">
    <property type="entry name" value="YEATS domain"/>
    <property type="match status" value="1"/>
</dbReference>
<comment type="caution">
    <text evidence="5">The sequence shown here is derived from an EMBL/GenBank/DDBJ whole genome shotgun (WGS) entry which is preliminary data.</text>
</comment>
<feature type="compositionally biased region" description="Basic and acidic residues" evidence="3">
    <location>
        <begin position="428"/>
        <end position="453"/>
    </location>
</feature>
<feature type="compositionally biased region" description="Basic and acidic residues" evidence="3">
    <location>
        <begin position="212"/>
        <end position="227"/>
    </location>
</feature>
<keyword evidence="6" id="KW-1185">Reference proteome</keyword>
<dbReference type="EMBL" id="JBEHCU010001695">
    <property type="protein sequence ID" value="KAL1403358.1"/>
    <property type="molecule type" value="Genomic_DNA"/>
</dbReference>
<evidence type="ECO:0000256" key="3">
    <source>
        <dbReference type="SAM" id="MobiDB-lite"/>
    </source>
</evidence>
<feature type="compositionally biased region" description="Basic and acidic residues" evidence="3">
    <location>
        <begin position="402"/>
        <end position="418"/>
    </location>
</feature>
<feature type="compositionally biased region" description="Basic and acidic residues" evidence="3">
    <location>
        <begin position="598"/>
        <end position="611"/>
    </location>
</feature>
<dbReference type="InterPro" id="IPR055129">
    <property type="entry name" value="YEATS_dom"/>
</dbReference>
<evidence type="ECO:0000256" key="1">
    <source>
        <dbReference type="ARBA" id="ARBA00023242"/>
    </source>
</evidence>
<dbReference type="PANTHER" id="PTHR47827:SF3">
    <property type="entry name" value="AF-9 ANC1 HOMOLOGY DOMAIN-CONTAINING PROTEIN"/>
    <property type="match status" value="1"/>
</dbReference>